<dbReference type="EMBL" id="MU003495">
    <property type="protein sequence ID" value="KAF2475624.1"/>
    <property type="molecule type" value="Genomic_DNA"/>
</dbReference>
<proteinExistence type="predicted"/>
<protein>
    <submittedName>
        <fullName evidence="1">Uncharacterized protein</fullName>
    </submittedName>
</protein>
<evidence type="ECO:0000313" key="1">
    <source>
        <dbReference type="EMBL" id="KAF2475624.1"/>
    </source>
</evidence>
<reference evidence="1" key="1">
    <citation type="journal article" date="2020" name="Stud. Mycol.">
        <title>101 Dothideomycetes genomes: a test case for predicting lifestyles and emergence of pathogens.</title>
        <authorList>
            <person name="Haridas S."/>
            <person name="Albert R."/>
            <person name="Binder M."/>
            <person name="Bloem J."/>
            <person name="Labutti K."/>
            <person name="Salamov A."/>
            <person name="Andreopoulos B."/>
            <person name="Baker S."/>
            <person name="Barry K."/>
            <person name="Bills G."/>
            <person name="Bluhm B."/>
            <person name="Cannon C."/>
            <person name="Castanera R."/>
            <person name="Culley D."/>
            <person name="Daum C."/>
            <person name="Ezra D."/>
            <person name="Gonzalez J."/>
            <person name="Henrissat B."/>
            <person name="Kuo A."/>
            <person name="Liang C."/>
            <person name="Lipzen A."/>
            <person name="Lutzoni F."/>
            <person name="Magnuson J."/>
            <person name="Mondo S."/>
            <person name="Nolan M."/>
            <person name="Ohm R."/>
            <person name="Pangilinan J."/>
            <person name="Park H.-J."/>
            <person name="Ramirez L."/>
            <person name="Alfaro M."/>
            <person name="Sun H."/>
            <person name="Tritt A."/>
            <person name="Yoshinaga Y."/>
            <person name="Zwiers L.-H."/>
            <person name="Turgeon B."/>
            <person name="Goodwin S."/>
            <person name="Spatafora J."/>
            <person name="Crous P."/>
            <person name="Grigoriev I."/>
        </authorList>
    </citation>
    <scope>NUCLEOTIDE SEQUENCE</scope>
    <source>
        <strain evidence="1">ATCC 200398</strain>
    </source>
</reference>
<gene>
    <name evidence="1" type="ORF">BDR25DRAFT_300652</name>
</gene>
<sequence length="172" mass="18879">MHSLALASFTLLLTLIHASPIIPRDAIEVCSPTQYTIKGYTYTFSKDPDNIARLSFNFQSLFPGGSTINDPALNTVACDISSPTGVIPNEVECSSGRKNFYFDLRGPQENADFQFIHTWQCNGHEWMSSTHHKIDPLSCTTSVDGLTTMCNGGPDVFQAESVREICGTPTHC</sequence>
<keyword evidence="2" id="KW-1185">Reference proteome</keyword>
<accession>A0ACB6R8I0</accession>
<dbReference type="Proteomes" id="UP000799755">
    <property type="component" value="Unassembled WGS sequence"/>
</dbReference>
<evidence type="ECO:0000313" key="2">
    <source>
        <dbReference type="Proteomes" id="UP000799755"/>
    </source>
</evidence>
<name>A0ACB6R8I0_9PLEO</name>
<comment type="caution">
    <text evidence="1">The sequence shown here is derived from an EMBL/GenBank/DDBJ whole genome shotgun (WGS) entry which is preliminary data.</text>
</comment>
<organism evidence="1 2">
    <name type="scientific">Lindgomyces ingoldianus</name>
    <dbReference type="NCBI Taxonomy" id="673940"/>
    <lineage>
        <taxon>Eukaryota</taxon>
        <taxon>Fungi</taxon>
        <taxon>Dikarya</taxon>
        <taxon>Ascomycota</taxon>
        <taxon>Pezizomycotina</taxon>
        <taxon>Dothideomycetes</taxon>
        <taxon>Pleosporomycetidae</taxon>
        <taxon>Pleosporales</taxon>
        <taxon>Lindgomycetaceae</taxon>
        <taxon>Lindgomyces</taxon>
    </lineage>
</organism>